<keyword evidence="3 6" id="KW-0812">Transmembrane</keyword>
<evidence type="ECO:0000313" key="7">
    <source>
        <dbReference type="EMBL" id="MED4400041.1"/>
    </source>
</evidence>
<comment type="subcellular location">
    <subcellularLocation>
        <location evidence="1">Cell membrane</location>
        <topology evidence="1">Multi-pass membrane protein</topology>
    </subcellularLocation>
</comment>
<dbReference type="EMBL" id="JARTFS010000001">
    <property type="protein sequence ID" value="MED4400041.1"/>
    <property type="molecule type" value="Genomic_DNA"/>
</dbReference>
<evidence type="ECO:0000256" key="4">
    <source>
        <dbReference type="ARBA" id="ARBA00022989"/>
    </source>
</evidence>
<dbReference type="PANTHER" id="PTHR30086">
    <property type="entry name" value="ARGININE EXPORTER PROTEIN ARGO"/>
    <property type="match status" value="1"/>
</dbReference>
<sequence length="193" mass="21354">MSIFSFIIYCFIVTITPGTTNILILSTVQNFGVRAAMSFTYGSVLGFGILLSGSAVLNSIFLNLIPSLIIYVQILGTVYMLYLAYQVYKMDVSKNTTSTNSAGSFKRGLVIAMLNPKPIIFALTLFPSFILPYYNGFSPLTVAVIGVTMIGFTSFILWVGFGAIFKEILRKYNKVTNIIMALFLLYAAAMIWF</sequence>
<keyword evidence="4 6" id="KW-1133">Transmembrane helix</keyword>
<reference evidence="7 8" key="1">
    <citation type="submission" date="2023-03" db="EMBL/GenBank/DDBJ databases">
        <title>Bacillus Genome Sequencing.</title>
        <authorList>
            <person name="Dunlap C."/>
        </authorList>
    </citation>
    <scope>NUCLEOTIDE SEQUENCE [LARGE SCALE GENOMIC DNA]</scope>
    <source>
        <strain evidence="7 8">NRS-1717</strain>
    </source>
</reference>
<organism evidence="7 8">
    <name type="scientific">Metabacillus fastidiosus</name>
    <dbReference type="NCBI Taxonomy" id="1458"/>
    <lineage>
        <taxon>Bacteria</taxon>
        <taxon>Bacillati</taxon>
        <taxon>Bacillota</taxon>
        <taxon>Bacilli</taxon>
        <taxon>Bacillales</taxon>
        <taxon>Bacillaceae</taxon>
        <taxon>Metabacillus</taxon>
    </lineage>
</organism>
<evidence type="ECO:0000256" key="6">
    <source>
        <dbReference type="SAM" id="Phobius"/>
    </source>
</evidence>
<feature type="transmembrane region" description="Helical" evidence="6">
    <location>
        <begin position="109"/>
        <end position="134"/>
    </location>
</feature>
<feature type="transmembrane region" description="Helical" evidence="6">
    <location>
        <begin position="175"/>
        <end position="192"/>
    </location>
</feature>
<dbReference type="PANTHER" id="PTHR30086:SF20">
    <property type="entry name" value="ARGININE EXPORTER PROTEIN ARGO-RELATED"/>
    <property type="match status" value="1"/>
</dbReference>
<name>A0ABU6NSB6_9BACI</name>
<comment type="caution">
    <text evidence="7">The sequence shown here is derived from an EMBL/GenBank/DDBJ whole genome shotgun (WGS) entry which is preliminary data.</text>
</comment>
<keyword evidence="2" id="KW-1003">Cell membrane</keyword>
<keyword evidence="5 6" id="KW-0472">Membrane</keyword>
<evidence type="ECO:0000313" key="8">
    <source>
        <dbReference type="Proteomes" id="UP001342826"/>
    </source>
</evidence>
<dbReference type="InterPro" id="IPR001123">
    <property type="entry name" value="LeuE-type"/>
</dbReference>
<keyword evidence="8" id="KW-1185">Reference proteome</keyword>
<feature type="transmembrane region" description="Helical" evidence="6">
    <location>
        <begin position="6"/>
        <end position="27"/>
    </location>
</feature>
<proteinExistence type="predicted"/>
<evidence type="ECO:0000256" key="5">
    <source>
        <dbReference type="ARBA" id="ARBA00023136"/>
    </source>
</evidence>
<evidence type="ECO:0000256" key="2">
    <source>
        <dbReference type="ARBA" id="ARBA00022475"/>
    </source>
</evidence>
<accession>A0ABU6NSB6</accession>
<feature type="transmembrane region" description="Helical" evidence="6">
    <location>
        <begin position="39"/>
        <end position="62"/>
    </location>
</feature>
<dbReference type="GeneID" id="301141231"/>
<evidence type="ECO:0000256" key="3">
    <source>
        <dbReference type="ARBA" id="ARBA00022692"/>
    </source>
</evidence>
<protein>
    <submittedName>
        <fullName evidence="7">LysE family translocator</fullName>
    </submittedName>
</protein>
<dbReference type="Pfam" id="PF01810">
    <property type="entry name" value="LysE"/>
    <property type="match status" value="1"/>
</dbReference>
<dbReference type="RefSeq" id="WP_066229670.1">
    <property type="nucleotide sequence ID" value="NZ_JARTFQ010000005.1"/>
</dbReference>
<gene>
    <name evidence="7" type="ORF">P9271_01530</name>
</gene>
<feature type="transmembrane region" description="Helical" evidence="6">
    <location>
        <begin position="140"/>
        <end position="163"/>
    </location>
</feature>
<evidence type="ECO:0000256" key="1">
    <source>
        <dbReference type="ARBA" id="ARBA00004651"/>
    </source>
</evidence>
<feature type="transmembrane region" description="Helical" evidence="6">
    <location>
        <begin position="68"/>
        <end position="88"/>
    </location>
</feature>
<dbReference type="Proteomes" id="UP001342826">
    <property type="component" value="Unassembled WGS sequence"/>
</dbReference>